<dbReference type="Proteomes" id="UP000262882">
    <property type="component" value="Unassembled WGS sequence"/>
</dbReference>
<gene>
    <name evidence="1" type="ORF">D0T12_10595</name>
</gene>
<organism evidence="1 2">
    <name type="scientific">Actinomadura spongiicola</name>
    <dbReference type="NCBI Taxonomy" id="2303421"/>
    <lineage>
        <taxon>Bacteria</taxon>
        <taxon>Bacillati</taxon>
        <taxon>Actinomycetota</taxon>
        <taxon>Actinomycetes</taxon>
        <taxon>Streptosporangiales</taxon>
        <taxon>Thermomonosporaceae</taxon>
        <taxon>Actinomadura</taxon>
    </lineage>
</organism>
<dbReference type="RefSeq" id="WP_117399332.1">
    <property type="nucleotide sequence ID" value="NZ_QVNQ01000003.1"/>
</dbReference>
<reference evidence="1 2" key="1">
    <citation type="submission" date="2018-08" db="EMBL/GenBank/DDBJ databases">
        <title>Actinomadura spongicola sp. nov., isolated from marine sponge Leucetta chagosensis.</title>
        <authorList>
            <person name="Li L."/>
            <person name="Lin H.W."/>
        </authorList>
    </citation>
    <scope>NUCLEOTIDE SEQUENCE [LARGE SCALE GENOMIC DNA]</scope>
    <source>
        <strain evidence="1 2">LHW52907</strain>
    </source>
</reference>
<dbReference type="AlphaFoldDB" id="A0A372GJB8"/>
<dbReference type="OrthoDB" id="3463269at2"/>
<name>A0A372GJB8_9ACTN</name>
<evidence type="ECO:0000313" key="1">
    <source>
        <dbReference type="EMBL" id="RFS85476.1"/>
    </source>
</evidence>
<keyword evidence="2" id="KW-1185">Reference proteome</keyword>
<evidence type="ECO:0000313" key="2">
    <source>
        <dbReference type="Proteomes" id="UP000262882"/>
    </source>
</evidence>
<comment type="caution">
    <text evidence="1">The sequence shown here is derived from an EMBL/GenBank/DDBJ whole genome shotgun (WGS) entry which is preliminary data.</text>
</comment>
<sequence length="353" mass="38635">MVDSVKLEDFAGTSDDQRLTKALSYVAAQTYKPAILLAQHRQYVFAKRRMMFDGFALAGPPVSGSEFRYNGKVKVNVPGSGWLDMTGSQLKGISIKNLSFEGNKETTFFVDKTDQQTVLWASHLENLGFSLFKHVIWGAHTAVTFSGYWDVNNCYDTEFKLWGSDNNYWPDGMLLDSPNHPPGERYHIRLPHLSKSNIGPVFVTGKHNVTPMRVDGGRGLVVSGARLEAQQGNPTWGSQLIITGGKFLRFRDVFFFNGMGKPGSTGHPSASLHRGVVTMTGGTDVVFSGCVFSGGDGQQTTSTPPGTPHLYVAGGRRIRIRDHQSSDAPRIVRSTKVPAAEFTTDPDLTVTTG</sequence>
<protein>
    <submittedName>
        <fullName evidence="1">Uncharacterized protein</fullName>
    </submittedName>
</protein>
<proteinExistence type="predicted"/>
<dbReference type="EMBL" id="QVNQ01000003">
    <property type="protein sequence ID" value="RFS85476.1"/>
    <property type="molecule type" value="Genomic_DNA"/>
</dbReference>
<accession>A0A372GJB8</accession>